<reference evidence="5 6" key="1">
    <citation type="submission" date="2024-01" db="EMBL/GenBank/DDBJ databases">
        <authorList>
            <person name="Alioto T."/>
            <person name="Alioto T."/>
            <person name="Gomez Garrido J."/>
        </authorList>
    </citation>
    <scope>NUCLEOTIDE SEQUENCE [LARGE SCALE GENOMIC DNA]</scope>
</reference>
<dbReference type="InterPro" id="IPR052435">
    <property type="entry name" value="YY1-Transcr_Regul"/>
</dbReference>
<evidence type="ECO:0000256" key="3">
    <source>
        <dbReference type="ARBA" id="ARBA00023242"/>
    </source>
</evidence>
<evidence type="ECO:0000256" key="1">
    <source>
        <dbReference type="ARBA" id="ARBA00023015"/>
    </source>
</evidence>
<comment type="caution">
    <text evidence="5">The sequence shown here is derived from an EMBL/GenBank/DDBJ whole genome shotgun (WGS) entry which is preliminary data.</text>
</comment>
<organism evidence="5 6">
    <name type="scientific">Scomber scombrus</name>
    <name type="common">Atlantic mackerel</name>
    <name type="synonym">Scomber vernalis</name>
    <dbReference type="NCBI Taxonomy" id="13677"/>
    <lineage>
        <taxon>Eukaryota</taxon>
        <taxon>Metazoa</taxon>
        <taxon>Chordata</taxon>
        <taxon>Craniata</taxon>
        <taxon>Vertebrata</taxon>
        <taxon>Euteleostomi</taxon>
        <taxon>Actinopterygii</taxon>
        <taxon>Neopterygii</taxon>
        <taxon>Teleostei</taxon>
        <taxon>Neoteleostei</taxon>
        <taxon>Acanthomorphata</taxon>
        <taxon>Pelagiaria</taxon>
        <taxon>Scombriformes</taxon>
        <taxon>Scombridae</taxon>
        <taxon>Scomber</taxon>
    </lineage>
</organism>
<dbReference type="PANTHER" id="PTHR16088">
    <property type="entry name" value="YY1 ASSOCIATED PROTEIN-RELATED"/>
    <property type="match status" value="1"/>
</dbReference>
<name>A0AAV1QLC4_SCOSC</name>
<protein>
    <submittedName>
        <fullName evidence="5">LOW QUALITY PROTEIN: GON-4-like protein</fullName>
    </submittedName>
</protein>
<evidence type="ECO:0000313" key="5">
    <source>
        <dbReference type="EMBL" id="CAK6984953.1"/>
    </source>
</evidence>
<dbReference type="PANTHER" id="PTHR16088:SF3">
    <property type="entry name" value="GON-4-LIKE PROTEIN"/>
    <property type="match status" value="1"/>
</dbReference>
<dbReference type="EMBL" id="CAWUFR010002709">
    <property type="protein sequence ID" value="CAK6984953.1"/>
    <property type="molecule type" value="Genomic_DNA"/>
</dbReference>
<feature type="compositionally biased region" description="Acidic residues" evidence="4">
    <location>
        <begin position="7"/>
        <end position="33"/>
    </location>
</feature>
<evidence type="ECO:0000313" key="6">
    <source>
        <dbReference type="Proteomes" id="UP001314229"/>
    </source>
</evidence>
<dbReference type="GO" id="GO:0005634">
    <property type="term" value="C:nucleus"/>
    <property type="evidence" value="ECO:0007669"/>
    <property type="project" value="TreeGrafter"/>
</dbReference>
<keyword evidence="3" id="KW-0539">Nucleus</keyword>
<evidence type="ECO:0000256" key="2">
    <source>
        <dbReference type="ARBA" id="ARBA00023163"/>
    </source>
</evidence>
<feature type="region of interest" description="Disordered" evidence="4">
    <location>
        <begin position="1"/>
        <end position="82"/>
    </location>
</feature>
<proteinExistence type="predicted"/>
<gene>
    <name evidence="5" type="ORF">FSCOSCO3_A010453</name>
</gene>
<dbReference type="GO" id="GO:0003712">
    <property type="term" value="F:transcription coregulator activity"/>
    <property type="evidence" value="ECO:0007669"/>
    <property type="project" value="TreeGrafter"/>
</dbReference>
<dbReference type="Proteomes" id="UP001314229">
    <property type="component" value="Unassembled WGS sequence"/>
</dbReference>
<accession>A0AAV1QLC4</accession>
<keyword evidence="6" id="KW-1185">Reference proteome</keyword>
<sequence>PPQFVDIDLEDDEDSSDEEYCPDDEEEEEDTAEETFLSDADSFASPPRMHCSQPRPPAVHIAAEPLQRSAGQPSEEVTAPQLLPAAPAEFSFMERLNAVEEELDSSLYSFNQSLDRKPDDGAGGSSCLAYRTRSKLPLVDVPLEQLEAELLAPDITADMYDEGPPQLEEDRHWTRWLQGLMAPHSEGSHCV</sequence>
<feature type="non-terminal residue" evidence="5">
    <location>
        <position position="1"/>
    </location>
</feature>
<dbReference type="GO" id="GO:0006355">
    <property type="term" value="P:regulation of DNA-templated transcription"/>
    <property type="evidence" value="ECO:0007669"/>
    <property type="project" value="TreeGrafter"/>
</dbReference>
<keyword evidence="2" id="KW-0804">Transcription</keyword>
<keyword evidence="1" id="KW-0805">Transcription regulation</keyword>
<evidence type="ECO:0000256" key="4">
    <source>
        <dbReference type="SAM" id="MobiDB-lite"/>
    </source>
</evidence>
<dbReference type="AlphaFoldDB" id="A0AAV1QLC4"/>